<dbReference type="Pfam" id="PF00149">
    <property type="entry name" value="Metallophos"/>
    <property type="match status" value="1"/>
</dbReference>
<evidence type="ECO:0000313" key="3">
    <source>
        <dbReference type="EMBL" id="TCP62589.1"/>
    </source>
</evidence>
<dbReference type="RefSeq" id="WP_131919764.1">
    <property type="nucleotide sequence ID" value="NZ_JAOQNU010000019.1"/>
</dbReference>
<feature type="transmembrane region" description="Helical" evidence="1">
    <location>
        <begin position="42"/>
        <end position="61"/>
    </location>
</feature>
<keyword evidence="1" id="KW-1133">Transmembrane helix</keyword>
<feature type="domain" description="Calcineurin-like phosphoesterase" evidence="2">
    <location>
        <begin position="163"/>
        <end position="330"/>
    </location>
</feature>
<evidence type="ECO:0000313" key="4">
    <source>
        <dbReference type="Proteomes" id="UP000294813"/>
    </source>
</evidence>
<keyword evidence="1" id="KW-0472">Membrane</keyword>
<sequence length="393" mass="43717">MGTGFYAIFAVVLSVYGLINYYIGSHIWNWLKALGLSPNMRFFFWGLLTFIASSFLLSHFAKAFLPVVVIDGLALIGSYWLAAMLYFTLTLLVFDLLRLWQRWVGLLPSAWVERPDAGVIAGAVIGAIVLTILSYGIWNARHPVANSYDLQINKSAPGLKEAHVVMLSDIHLGTIIHSDRLAEMVAQVNALQPDLILLAGDTLDSDIGPFIDQDMASIMKKLRANWGVYAITGNHEYIGGHGFDFVQALEGVGIAVLQDRAVKIQDAFYVIGRMDRASERFTGEKRKDMEALLADVDRSLPMILLDHQPFQLEQPEQAGIDLQLSGHTHRGQMFPFHWITGSMYEVDAGYLRKNALQVIVSTGYGTWGPPLRIGNRPEIVSVKLHFTGGDQRD</sequence>
<dbReference type="OrthoDB" id="9780884at2"/>
<feature type="transmembrane region" description="Helical" evidence="1">
    <location>
        <begin position="117"/>
        <end position="138"/>
    </location>
</feature>
<proteinExistence type="predicted"/>
<gene>
    <name evidence="3" type="ORF">EDD73_1206</name>
</gene>
<dbReference type="Gene3D" id="3.60.21.10">
    <property type="match status" value="1"/>
</dbReference>
<protein>
    <recommendedName>
        <fullName evidence="2">Calcineurin-like phosphoesterase domain-containing protein</fullName>
    </recommendedName>
</protein>
<dbReference type="InterPro" id="IPR029052">
    <property type="entry name" value="Metallo-depent_PP-like"/>
</dbReference>
<feature type="transmembrane region" description="Helical" evidence="1">
    <location>
        <begin position="73"/>
        <end position="97"/>
    </location>
</feature>
<dbReference type="InterPro" id="IPR004843">
    <property type="entry name" value="Calcineurin-like_PHP"/>
</dbReference>
<dbReference type="InterPro" id="IPR051158">
    <property type="entry name" value="Metallophosphoesterase_sf"/>
</dbReference>
<organism evidence="3 4">
    <name type="scientific">Heliophilum fasciatum</name>
    <dbReference type="NCBI Taxonomy" id="35700"/>
    <lineage>
        <taxon>Bacteria</taxon>
        <taxon>Bacillati</taxon>
        <taxon>Bacillota</taxon>
        <taxon>Clostridia</taxon>
        <taxon>Eubacteriales</taxon>
        <taxon>Heliobacteriaceae</taxon>
        <taxon>Heliophilum</taxon>
    </lineage>
</organism>
<name>A0A4R2RJA6_9FIRM</name>
<accession>A0A4R2RJA6</accession>
<dbReference type="AlphaFoldDB" id="A0A4R2RJA6"/>
<evidence type="ECO:0000256" key="1">
    <source>
        <dbReference type="SAM" id="Phobius"/>
    </source>
</evidence>
<dbReference type="EMBL" id="SLXT01000020">
    <property type="protein sequence ID" value="TCP62589.1"/>
    <property type="molecule type" value="Genomic_DNA"/>
</dbReference>
<feature type="transmembrane region" description="Helical" evidence="1">
    <location>
        <begin position="6"/>
        <end position="30"/>
    </location>
</feature>
<keyword evidence="4" id="KW-1185">Reference proteome</keyword>
<reference evidence="3 4" key="1">
    <citation type="submission" date="2019-03" db="EMBL/GenBank/DDBJ databases">
        <title>Genomic Encyclopedia of Type Strains, Phase IV (KMG-IV): sequencing the most valuable type-strain genomes for metagenomic binning, comparative biology and taxonomic classification.</title>
        <authorList>
            <person name="Goeker M."/>
        </authorList>
    </citation>
    <scope>NUCLEOTIDE SEQUENCE [LARGE SCALE GENOMIC DNA]</scope>
    <source>
        <strain evidence="3 4">DSM 11170</strain>
    </source>
</reference>
<comment type="caution">
    <text evidence="3">The sequence shown here is derived from an EMBL/GenBank/DDBJ whole genome shotgun (WGS) entry which is preliminary data.</text>
</comment>
<keyword evidence="1" id="KW-0812">Transmembrane</keyword>
<dbReference type="PANTHER" id="PTHR31302">
    <property type="entry name" value="TRANSMEMBRANE PROTEIN WITH METALLOPHOSPHOESTERASE DOMAIN-RELATED"/>
    <property type="match status" value="1"/>
</dbReference>
<dbReference type="CDD" id="cd07385">
    <property type="entry name" value="MPP_YkuE_C"/>
    <property type="match status" value="1"/>
</dbReference>
<dbReference type="SUPFAM" id="SSF56300">
    <property type="entry name" value="Metallo-dependent phosphatases"/>
    <property type="match status" value="1"/>
</dbReference>
<dbReference type="GO" id="GO:0016787">
    <property type="term" value="F:hydrolase activity"/>
    <property type="evidence" value="ECO:0007669"/>
    <property type="project" value="InterPro"/>
</dbReference>
<evidence type="ECO:0000259" key="2">
    <source>
        <dbReference type="Pfam" id="PF00149"/>
    </source>
</evidence>
<dbReference type="PANTHER" id="PTHR31302:SF0">
    <property type="entry name" value="TRANSMEMBRANE PROTEIN WITH METALLOPHOSPHOESTERASE DOMAIN"/>
    <property type="match status" value="1"/>
</dbReference>
<dbReference type="Proteomes" id="UP000294813">
    <property type="component" value="Unassembled WGS sequence"/>
</dbReference>